<name>A0ACC6N1B4_9HYPH</name>
<sequence>MQAGVLSETGSDLRADAPAASTPFVQIQKARLESRAFLIDRSQIRLERTLQAEVARRRVVAVVRIEVLNR</sequence>
<evidence type="ECO:0000313" key="1">
    <source>
        <dbReference type="EMBL" id="MEA3519240.1"/>
    </source>
</evidence>
<reference evidence="1" key="1">
    <citation type="submission" date="2023-12" db="EMBL/GenBank/DDBJ databases">
        <title>Diversity of Rhizobium in root nodule of phaseolus vulgaris.</title>
        <authorList>
            <person name="Wang H."/>
        </authorList>
    </citation>
    <scope>NUCLEOTIDE SEQUENCE</scope>
    <source>
        <strain evidence="1">MJ31</strain>
    </source>
</reference>
<keyword evidence="2" id="KW-1185">Reference proteome</keyword>
<dbReference type="Proteomes" id="UP001304050">
    <property type="component" value="Unassembled WGS sequence"/>
</dbReference>
<organism evidence="1 2">
    <name type="scientific">Rhizobium mulingense</name>
    <dbReference type="NCBI Taxonomy" id="3031128"/>
    <lineage>
        <taxon>Bacteria</taxon>
        <taxon>Pseudomonadati</taxon>
        <taxon>Pseudomonadota</taxon>
        <taxon>Alphaproteobacteria</taxon>
        <taxon>Hyphomicrobiales</taxon>
        <taxon>Rhizobiaceae</taxon>
        <taxon>Rhizobium/Agrobacterium group</taxon>
        <taxon>Rhizobium</taxon>
    </lineage>
</organism>
<gene>
    <name evidence="1" type="ORF">U8465_19285</name>
</gene>
<proteinExistence type="predicted"/>
<comment type="caution">
    <text evidence="1">The sequence shown here is derived from an EMBL/GenBank/DDBJ whole genome shotgun (WGS) entry which is preliminary data.</text>
</comment>
<protein>
    <submittedName>
        <fullName evidence="1">Uncharacterized protein</fullName>
    </submittedName>
</protein>
<accession>A0ACC6N1B4</accession>
<feature type="non-terminal residue" evidence="1">
    <location>
        <position position="70"/>
    </location>
</feature>
<evidence type="ECO:0000313" key="2">
    <source>
        <dbReference type="Proteomes" id="UP001304050"/>
    </source>
</evidence>
<dbReference type="EMBL" id="JAYESG010000009">
    <property type="protein sequence ID" value="MEA3519240.1"/>
    <property type="molecule type" value="Genomic_DNA"/>
</dbReference>